<comment type="catalytic activity">
    <reaction evidence="1">
        <text>Thiol-dependent hydrolysis of ester, thioester, amide, peptide and isopeptide bonds formed by the C-terminal Gly of ubiquitin (a 76-residue protein attached to proteins as an intracellular targeting signal).</text>
        <dbReference type="EC" id="3.4.19.12"/>
    </reaction>
</comment>
<evidence type="ECO:0000259" key="9">
    <source>
        <dbReference type="PROSITE" id="PS50235"/>
    </source>
</evidence>
<dbReference type="InterPro" id="IPR038765">
    <property type="entry name" value="Papain-like_cys_pep_sf"/>
</dbReference>
<keyword evidence="4" id="KW-0645">Protease</keyword>
<keyword evidence="7" id="KW-0788">Thiol protease</keyword>
<dbReference type="InterPro" id="IPR018200">
    <property type="entry name" value="USP_CS"/>
</dbReference>
<keyword evidence="5" id="KW-0833">Ubl conjugation pathway</keyword>
<evidence type="ECO:0000256" key="1">
    <source>
        <dbReference type="ARBA" id="ARBA00000707"/>
    </source>
</evidence>
<feature type="region of interest" description="Disordered" evidence="8">
    <location>
        <begin position="1379"/>
        <end position="1450"/>
    </location>
</feature>
<dbReference type="SUPFAM" id="SSF54001">
    <property type="entry name" value="Cysteine proteinases"/>
    <property type="match status" value="2"/>
</dbReference>
<dbReference type="GO" id="GO:0016579">
    <property type="term" value="P:protein deubiquitination"/>
    <property type="evidence" value="ECO:0007669"/>
    <property type="project" value="TreeGrafter"/>
</dbReference>
<dbReference type="EC" id="3.4.19.12" evidence="3"/>
<dbReference type="OrthoDB" id="5962154at2759"/>
<evidence type="ECO:0000313" key="12">
    <source>
        <dbReference type="Proteomes" id="UP000594262"/>
    </source>
</evidence>
<proteinExistence type="inferred from homology"/>
<organism evidence="11 12">
    <name type="scientific">Clytia hemisphaerica</name>
    <dbReference type="NCBI Taxonomy" id="252671"/>
    <lineage>
        <taxon>Eukaryota</taxon>
        <taxon>Metazoa</taxon>
        <taxon>Cnidaria</taxon>
        <taxon>Hydrozoa</taxon>
        <taxon>Hydroidolina</taxon>
        <taxon>Leptothecata</taxon>
        <taxon>Obeliida</taxon>
        <taxon>Clytiidae</taxon>
        <taxon>Clytia</taxon>
    </lineage>
</organism>
<dbReference type="PROSITE" id="PS50235">
    <property type="entry name" value="USP_3"/>
    <property type="match status" value="1"/>
</dbReference>
<dbReference type="GO" id="GO:0006508">
    <property type="term" value="P:proteolysis"/>
    <property type="evidence" value="ECO:0007669"/>
    <property type="project" value="UniProtKB-KW"/>
</dbReference>
<protein>
    <recommendedName>
        <fullName evidence="3">ubiquitinyl hydrolase 1</fullName>
        <ecNumber evidence="3">3.4.19.12</ecNumber>
    </recommendedName>
</protein>
<dbReference type="InterPro" id="IPR050164">
    <property type="entry name" value="Peptidase_C19"/>
</dbReference>
<sequence length="1866" mass="215524">MFSYAKCAVGQHGQTPQNLSIPKLLNKNSNNNDDRLLKELAESEDITPKDFYRKISPKNLKIDIPDGLNTLKINRGSKENKFAAGYTNYFADVLLKLNNCCSFKFVYNFVKKKDSRKKISPLFTVKAKCAMEGCPVKVTIQRYENSKGPDEFLKVRFSGDIKHRRGDLKARKLSHKKKSELEDYFKQSKSKPSIAYRDKLASMDPLQFASGNRDGLGVGLKSFQNIASKVHKERDELNNMNNNICALQKRFVDEDKERDVLKKKKVYGYIHYPSLSDSGISLTMTDEGLVRYYHKVAPLDVLFFDASGSFVSGVPWLKNKKNKKKRILLYALMARLPSGKCPPLPLLEYISSENNVFSIRQAFSRLREVENRIYGSGNAVSPKLIIIDYSAAMVQAVLQEFTGSTLEEYLERTYRIIHGKADKSDLEKTFIRICAYHFLQMCRRNLKPYSESQQHFALRAIGRLICFEDLEEMTEFVNDLAKVICSRLVSDDVDAALTRMEIKINNFQYSQQDRIALENTKRNSDNLVFDCIETGHSGSWHEHWNRTIKANVTSKKSTSTSTAQNNKYYTPKFFFYLRGLLDQVPLWSNLLCGDLDRFSNQYKKSLTAGRTLSNDEITNAYAELFFHLKKADSSKKNLPLVEFVEANKKFSLALKRQFIDKMAKDMYPKATAVSLKKSLLGNCDEQDEFQQMLEERWMPKRTRTEKRRDRKSFLASPATPIRFSKRGVIKKTEKCRCQICHKAYERELPEFEIRPEDRPTSPLYYCNDCITDVFQDILNYAMVQSFTKPVTDDDLFTQVLLSFNELSENEKTNYHSSVILTLQYCKASNHPEFRQAPPITNKGITNLYANCFASSSLQLLLGTCVNKALPIDDEICNNKLTRYLRYIRDELSNESNSPFPFGNGLDGESAIGEIINVVCKHDYRTARYVDAEEFMMVLLNKLFHDEQSPFHNIFVEFTRCLSCNHILHSLTTLQALRVKVDHNKHQETLTCLLQKTFFHQPLEGRSRDLYPNECCDNANPLIGRYLGNTPPFLLIMTNRSDNAQMVVRKQVKVEEHIDISKIAGFKERIQYNLVGSINFIGKDLKHGHYITYLVEKRNMLKIDDNSFQVLEKSIVLKDPTFQSTTHVLCYVKNTKATEEEFLLDESDWSSMNQILLSTLNPLSSSISNADIKRCLVDKANDEIINGFLSFMKNRLPDEITVISSLWYQDVYGNRLSDLRRRFGHKLALYKDVVLIPVHEHDHWLLIFIKDDIAVVYDPLIQPRVNWEGIKVVNNETLRYKSQPLEWLQLKGRKQQNLVDCGYLVLAMAWDLCKRKESATKIPSPLLRRWIASQCAKVEDAREDIPKYKEPRNWHDHQHGNIPVAEISFGSLMKLLDKKDSTKKNSPQTRQSKQFPSQPTSDDAQMKNSTDSPQTRQSKQFPSQPTSNDAQMKNSTDSQFAHTQKRKLSSQMKNFEELIQNIKRRKSNASDIEEIETTLRRKNQADDSISRKTKFETDIISIDENNIQVDSEEVKEKKCTIFEKISSEDGISSDKSTDTDDSVSDTDIKGSRRKRTFQNDDIFNGNSINYFLDSDSEITFSDSENFNYHRDFNEDIDVLKPFKDMKDESKLSLLIFWAVNCRILTATIMYGQSRLDENEIVQELPDTFRCRDLKRYLPRLEQYFSDEAWASFIGNIENLKARRYKCAKCNGIMPRNEATLQCDRCFRWVHWTVACSGVARNPDVKNLTFFCHGCKSEVKSAKDERRHKIAFEIGKHSNATHTDIARDILKRRKSEIEVFINDSSCPINNLFLKAIVKGNQSKTLKNLKASESNELVQEYFNLKNKGLKETVRQILFKLYPTQLTIDGDGPSRMDFVISKLFLNVDEY</sequence>
<dbReference type="InterPro" id="IPR028889">
    <property type="entry name" value="USP"/>
</dbReference>
<dbReference type="CDD" id="cd15489">
    <property type="entry name" value="PHD_SF"/>
    <property type="match status" value="1"/>
</dbReference>
<reference evidence="11" key="1">
    <citation type="submission" date="2021-01" db="UniProtKB">
        <authorList>
            <consortium name="EnsemblMetazoa"/>
        </authorList>
    </citation>
    <scope>IDENTIFICATION</scope>
</reference>
<dbReference type="GO" id="GO:0004843">
    <property type="term" value="F:cysteine-type deubiquitinase activity"/>
    <property type="evidence" value="ECO:0007669"/>
    <property type="project" value="UniProtKB-EC"/>
</dbReference>
<name>A0A7M5UQC9_9CNID</name>
<dbReference type="PANTHER" id="PTHR24006:SF687">
    <property type="entry name" value="UBIQUITIN CARBOXYL-TERMINAL HYDROLASE 10"/>
    <property type="match status" value="1"/>
</dbReference>
<evidence type="ECO:0000256" key="6">
    <source>
        <dbReference type="ARBA" id="ARBA00022801"/>
    </source>
</evidence>
<feature type="compositionally biased region" description="Polar residues" evidence="8">
    <location>
        <begin position="1383"/>
        <end position="1441"/>
    </location>
</feature>
<dbReference type="GO" id="GO:0005634">
    <property type="term" value="C:nucleus"/>
    <property type="evidence" value="ECO:0007669"/>
    <property type="project" value="TreeGrafter"/>
</dbReference>
<dbReference type="CDD" id="cd02257">
    <property type="entry name" value="Peptidase_C19"/>
    <property type="match status" value="1"/>
</dbReference>
<keyword evidence="6" id="KW-0378">Hydrolase</keyword>
<evidence type="ECO:0000256" key="4">
    <source>
        <dbReference type="ARBA" id="ARBA00022670"/>
    </source>
</evidence>
<evidence type="ECO:0000256" key="3">
    <source>
        <dbReference type="ARBA" id="ARBA00012759"/>
    </source>
</evidence>
<dbReference type="InterPro" id="IPR013083">
    <property type="entry name" value="Znf_RING/FYVE/PHD"/>
</dbReference>
<evidence type="ECO:0000259" key="10">
    <source>
        <dbReference type="PROSITE" id="PS50600"/>
    </source>
</evidence>
<dbReference type="PANTHER" id="PTHR24006">
    <property type="entry name" value="UBIQUITIN CARBOXYL-TERMINAL HYDROLASE"/>
    <property type="match status" value="1"/>
</dbReference>
<feature type="domain" description="Ubiquitin-like protease family profile" evidence="10">
    <location>
        <begin position="1149"/>
        <end position="1311"/>
    </location>
</feature>
<dbReference type="Gene3D" id="3.40.395.10">
    <property type="entry name" value="Adenoviral Proteinase, Chain A"/>
    <property type="match status" value="1"/>
</dbReference>
<dbReference type="SUPFAM" id="SSF57903">
    <property type="entry name" value="FYVE/PHD zinc finger"/>
    <property type="match status" value="1"/>
</dbReference>
<dbReference type="PROSITE" id="PS50600">
    <property type="entry name" value="ULP_PROTEASE"/>
    <property type="match status" value="1"/>
</dbReference>
<dbReference type="Gene3D" id="3.90.70.10">
    <property type="entry name" value="Cysteine proteinases"/>
    <property type="match status" value="1"/>
</dbReference>
<dbReference type="Proteomes" id="UP000594262">
    <property type="component" value="Unplaced"/>
</dbReference>
<dbReference type="GO" id="GO:0005829">
    <property type="term" value="C:cytosol"/>
    <property type="evidence" value="ECO:0007669"/>
    <property type="project" value="TreeGrafter"/>
</dbReference>
<comment type="similarity">
    <text evidence="2">Belongs to the peptidase C48 family.</text>
</comment>
<dbReference type="EnsemblMetazoa" id="CLYHEMT000910.1">
    <property type="protein sequence ID" value="CLYHEMP000910.1"/>
    <property type="gene ID" value="CLYHEMG000910"/>
</dbReference>
<evidence type="ECO:0000256" key="2">
    <source>
        <dbReference type="ARBA" id="ARBA00005234"/>
    </source>
</evidence>
<evidence type="ECO:0000256" key="5">
    <source>
        <dbReference type="ARBA" id="ARBA00022786"/>
    </source>
</evidence>
<dbReference type="PROSITE" id="PS00972">
    <property type="entry name" value="USP_1"/>
    <property type="match status" value="1"/>
</dbReference>
<dbReference type="InterPro" id="IPR011011">
    <property type="entry name" value="Znf_FYVE_PHD"/>
</dbReference>
<dbReference type="Gene3D" id="3.30.40.10">
    <property type="entry name" value="Zinc/RING finger domain, C3HC4 (zinc finger)"/>
    <property type="match status" value="1"/>
</dbReference>
<feature type="region of interest" description="Disordered" evidence="8">
    <location>
        <begin position="1528"/>
        <end position="1547"/>
    </location>
</feature>
<keyword evidence="12" id="KW-1185">Reference proteome</keyword>
<evidence type="ECO:0000256" key="8">
    <source>
        <dbReference type="SAM" id="MobiDB-lite"/>
    </source>
</evidence>
<evidence type="ECO:0000256" key="7">
    <source>
        <dbReference type="ARBA" id="ARBA00022807"/>
    </source>
</evidence>
<evidence type="ECO:0000313" key="11">
    <source>
        <dbReference type="EnsemblMetazoa" id="CLYHEMP000910.1"/>
    </source>
</evidence>
<feature type="domain" description="USP" evidence="9">
    <location>
        <begin position="842"/>
        <end position="1133"/>
    </location>
</feature>
<dbReference type="InterPro" id="IPR003653">
    <property type="entry name" value="Peptidase_C48_C"/>
</dbReference>
<accession>A0A7M5UQC9</accession>